<dbReference type="EMBL" id="JACRUN010000003">
    <property type="protein sequence ID" value="MBC5834647.1"/>
    <property type="molecule type" value="Genomic_DNA"/>
</dbReference>
<dbReference type="Proteomes" id="UP000605990">
    <property type="component" value="Unassembled WGS sequence"/>
</dbReference>
<evidence type="ECO:0000256" key="1">
    <source>
        <dbReference type="SAM" id="SignalP"/>
    </source>
</evidence>
<keyword evidence="3" id="KW-1185">Reference proteome</keyword>
<evidence type="ECO:0000313" key="2">
    <source>
        <dbReference type="EMBL" id="MBC5834647.1"/>
    </source>
</evidence>
<protein>
    <recommendedName>
        <fullName evidence="4">Outer membrane protein beta-barrel domain-containing protein</fullName>
    </recommendedName>
</protein>
<dbReference type="InterPro" id="IPR011250">
    <property type="entry name" value="OMP/PagP_B-barrel"/>
</dbReference>
<sequence length="196" mass="21401">MMKKIFTLLLVSSSFVASAQFGIEANYGMNGSYDPSYNGFTHFGGGVSYDFDETIGAKIDFGMDEFSIQNDLRGKKTGVSNLRVTAQGVVNLSNLANSRAFYNKFNILAHGGAGLSILNSDIDEYKNTDHLLNIVVGITPRYEIGENFYLTADFSAIANVSQHYFFNGELSYGDAANSFTGLMYNATIGIAYKFGK</sequence>
<dbReference type="SUPFAM" id="SSF56925">
    <property type="entry name" value="OMPA-like"/>
    <property type="match status" value="1"/>
</dbReference>
<organism evidence="2 3">
    <name type="scientific">Flavobacterium bernardetii</name>
    <dbReference type="NCBI Taxonomy" id="2813823"/>
    <lineage>
        <taxon>Bacteria</taxon>
        <taxon>Pseudomonadati</taxon>
        <taxon>Bacteroidota</taxon>
        <taxon>Flavobacteriia</taxon>
        <taxon>Flavobacteriales</taxon>
        <taxon>Flavobacteriaceae</taxon>
        <taxon>Flavobacterium</taxon>
    </lineage>
</organism>
<feature type="chain" id="PRO_5046500703" description="Outer membrane protein beta-barrel domain-containing protein" evidence="1">
    <location>
        <begin position="20"/>
        <end position="196"/>
    </location>
</feature>
<dbReference type="RefSeq" id="WP_166127452.1">
    <property type="nucleotide sequence ID" value="NZ_JAANOQ010000004.1"/>
</dbReference>
<reference evidence="2 3" key="1">
    <citation type="submission" date="2020-08" db="EMBL/GenBank/DDBJ databases">
        <title>Description of novel Flavobacterium F-408 isolate.</title>
        <authorList>
            <person name="Saticioglu I.B."/>
            <person name="Duman M."/>
            <person name="Altun S."/>
        </authorList>
    </citation>
    <scope>NUCLEOTIDE SEQUENCE [LARGE SCALE GENOMIC DNA]</scope>
    <source>
        <strain evidence="2 3">F-408</strain>
    </source>
</reference>
<keyword evidence="1" id="KW-0732">Signal</keyword>
<name>A0ABR7IYL5_9FLAO</name>
<comment type="caution">
    <text evidence="2">The sequence shown here is derived from an EMBL/GenBank/DDBJ whole genome shotgun (WGS) entry which is preliminary data.</text>
</comment>
<accession>A0ABR7IYL5</accession>
<evidence type="ECO:0000313" key="3">
    <source>
        <dbReference type="Proteomes" id="UP000605990"/>
    </source>
</evidence>
<evidence type="ECO:0008006" key="4">
    <source>
        <dbReference type="Google" id="ProtNLM"/>
    </source>
</evidence>
<feature type="signal peptide" evidence="1">
    <location>
        <begin position="1"/>
        <end position="19"/>
    </location>
</feature>
<gene>
    <name evidence="2" type="ORF">H8R27_07095</name>
</gene>
<proteinExistence type="predicted"/>